<feature type="compositionally biased region" description="Polar residues" evidence="10">
    <location>
        <begin position="347"/>
        <end position="358"/>
    </location>
</feature>
<feature type="region of interest" description="Disordered" evidence="10">
    <location>
        <begin position="503"/>
        <end position="531"/>
    </location>
</feature>
<dbReference type="InterPro" id="IPR020616">
    <property type="entry name" value="Thiolase_N"/>
</dbReference>
<dbReference type="InterPro" id="IPR016039">
    <property type="entry name" value="Thiolase-like"/>
</dbReference>
<dbReference type="Proteomes" id="UP000813444">
    <property type="component" value="Unassembled WGS sequence"/>
</dbReference>
<dbReference type="Gene3D" id="3.40.47.10">
    <property type="match status" value="2"/>
</dbReference>
<dbReference type="PANTHER" id="PTHR43853">
    <property type="entry name" value="3-KETOACYL-COA THIOLASE, PEROXISOMAL"/>
    <property type="match status" value="1"/>
</dbReference>
<evidence type="ECO:0000256" key="8">
    <source>
        <dbReference type="ARBA" id="ARBA00047605"/>
    </source>
</evidence>
<dbReference type="EC" id="2.3.1.16" evidence="7"/>
<organism evidence="13 14">
    <name type="scientific">Stachybotrys elegans</name>
    <dbReference type="NCBI Taxonomy" id="80388"/>
    <lineage>
        <taxon>Eukaryota</taxon>
        <taxon>Fungi</taxon>
        <taxon>Dikarya</taxon>
        <taxon>Ascomycota</taxon>
        <taxon>Pezizomycotina</taxon>
        <taxon>Sordariomycetes</taxon>
        <taxon>Hypocreomycetidae</taxon>
        <taxon>Hypocreales</taxon>
        <taxon>Stachybotryaceae</taxon>
        <taxon>Stachybotrys</taxon>
    </lineage>
</organism>
<dbReference type="InterPro" id="IPR002155">
    <property type="entry name" value="Thiolase"/>
</dbReference>
<evidence type="ECO:0000256" key="7">
    <source>
        <dbReference type="ARBA" id="ARBA00024073"/>
    </source>
</evidence>
<accession>A0A8K0WN04</accession>
<dbReference type="OrthoDB" id="5404651at2759"/>
<dbReference type="PROSITE" id="PS00099">
    <property type="entry name" value="THIOLASE_3"/>
    <property type="match status" value="1"/>
</dbReference>
<dbReference type="PROSITE" id="PS00737">
    <property type="entry name" value="THIOLASE_2"/>
    <property type="match status" value="1"/>
</dbReference>
<keyword evidence="14" id="KW-1185">Reference proteome</keyword>
<feature type="domain" description="Thiolase N-terminal" evidence="11">
    <location>
        <begin position="551"/>
        <end position="815"/>
    </location>
</feature>
<feature type="region of interest" description="Disordered" evidence="10">
    <location>
        <begin position="431"/>
        <end position="467"/>
    </location>
</feature>
<evidence type="ECO:0000256" key="3">
    <source>
        <dbReference type="ARBA" id="ARBA00010982"/>
    </source>
</evidence>
<evidence type="ECO:0000313" key="14">
    <source>
        <dbReference type="Proteomes" id="UP000813444"/>
    </source>
</evidence>
<feature type="coiled-coil region" evidence="9">
    <location>
        <begin position="237"/>
        <end position="271"/>
    </location>
</feature>
<dbReference type="PANTHER" id="PTHR43853:SF5">
    <property type="entry name" value="ACETYL-COA C-ACETYLTRANSFERASE"/>
    <property type="match status" value="1"/>
</dbReference>
<keyword evidence="9" id="KW-0175">Coiled coil</keyword>
<keyword evidence="4" id="KW-0808">Transferase</keyword>
<dbReference type="PROSITE" id="PS00098">
    <property type="entry name" value="THIOLASE_1"/>
    <property type="match status" value="1"/>
</dbReference>
<dbReference type="EMBL" id="JAGPNK010000011">
    <property type="protein sequence ID" value="KAH7311633.1"/>
    <property type="molecule type" value="Genomic_DNA"/>
</dbReference>
<comment type="cofactor">
    <cofactor evidence="1">
        <name>K(+)</name>
        <dbReference type="ChEBI" id="CHEBI:29103"/>
    </cofactor>
</comment>
<feature type="region of interest" description="Disordered" evidence="10">
    <location>
        <begin position="1"/>
        <end position="40"/>
    </location>
</feature>
<gene>
    <name evidence="13" type="ORF">B0I35DRAFT_470290</name>
</gene>
<comment type="similarity">
    <text evidence="3">Belongs to the thiolase-like superfamily. Thiolase family.</text>
</comment>
<evidence type="ECO:0000313" key="13">
    <source>
        <dbReference type="EMBL" id="KAH7311633.1"/>
    </source>
</evidence>
<feature type="compositionally biased region" description="Basic and acidic residues" evidence="10">
    <location>
        <begin position="394"/>
        <end position="404"/>
    </location>
</feature>
<dbReference type="CDD" id="cd00751">
    <property type="entry name" value="thiolase"/>
    <property type="match status" value="1"/>
</dbReference>
<reference evidence="13" key="1">
    <citation type="journal article" date="2021" name="Nat. Commun.">
        <title>Genetic determinants of endophytism in the Arabidopsis root mycobiome.</title>
        <authorList>
            <person name="Mesny F."/>
            <person name="Miyauchi S."/>
            <person name="Thiergart T."/>
            <person name="Pickel B."/>
            <person name="Atanasova L."/>
            <person name="Karlsson M."/>
            <person name="Huettel B."/>
            <person name="Barry K.W."/>
            <person name="Haridas S."/>
            <person name="Chen C."/>
            <person name="Bauer D."/>
            <person name="Andreopoulos W."/>
            <person name="Pangilinan J."/>
            <person name="LaButti K."/>
            <person name="Riley R."/>
            <person name="Lipzen A."/>
            <person name="Clum A."/>
            <person name="Drula E."/>
            <person name="Henrissat B."/>
            <person name="Kohler A."/>
            <person name="Grigoriev I.V."/>
            <person name="Martin F.M."/>
            <person name="Hacquard S."/>
        </authorList>
    </citation>
    <scope>NUCLEOTIDE SEQUENCE</scope>
    <source>
        <strain evidence="13">MPI-CAGE-CH-0235</strain>
    </source>
</reference>
<comment type="catalytic activity">
    <reaction evidence="8">
        <text>an acyl-CoA + acetyl-CoA = a 3-oxoacyl-CoA + CoA</text>
        <dbReference type="Rhea" id="RHEA:21564"/>
        <dbReference type="ChEBI" id="CHEBI:57287"/>
        <dbReference type="ChEBI" id="CHEBI:57288"/>
        <dbReference type="ChEBI" id="CHEBI:58342"/>
        <dbReference type="ChEBI" id="CHEBI:90726"/>
        <dbReference type="EC" id="2.3.1.16"/>
    </reaction>
</comment>
<evidence type="ECO:0000259" key="11">
    <source>
        <dbReference type="Pfam" id="PF00108"/>
    </source>
</evidence>
<dbReference type="Pfam" id="PF02803">
    <property type="entry name" value="Thiolase_C"/>
    <property type="match status" value="1"/>
</dbReference>
<evidence type="ECO:0000259" key="12">
    <source>
        <dbReference type="Pfam" id="PF02803"/>
    </source>
</evidence>
<dbReference type="InterPro" id="IPR020613">
    <property type="entry name" value="Thiolase_CS"/>
</dbReference>
<dbReference type="AlphaFoldDB" id="A0A8K0WN04"/>
<dbReference type="SUPFAM" id="SSF53901">
    <property type="entry name" value="Thiolase-like"/>
    <property type="match status" value="2"/>
</dbReference>
<comment type="pathway">
    <text evidence="2">Lipid metabolism; fatty acid metabolism.</text>
</comment>
<dbReference type="NCBIfam" id="TIGR01930">
    <property type="entry name" value="AcCoA-C-Actrans"/>
    <property type="match status" value="1"/>
</dbReference>
<evidence type="ECO:0000256" key="9">
    <source>
        <dbReference type="SAM" id="Coils"/>
    </source>
</evidence>
<feature type="domain" description="Thiolase C-terminal" evidence="12">
    <location>
        <begin position="826"/>
        <end position="948"/>
    </location>
</feature>
<feature type="compositionally biased region" description="Low complexity" evidence="10">
    <location>
        <begin position="316"/>
        <end position="331"/>
    </location>
</feature>
<sequence>MAPNSETEMQPNGTKHDTTTTIASPDMEPATPPPQDIILPDSQITLPSTEIPSIPLDPNESFAATELNDDRAEDIVIPSSVTPPSTQAIAPNGVGRQVFPNSQLSTFVSPPATIPNDPRDKRLKDVGAGFEAPTPIKILEASPEELRAMVQSCVAEQQRLKMETAHYRLQLNLVSMQAAEDQNRALVEQEMMRREVEALRMVEHSRQAKRELSAPSETYHIKYIQVKQSLQEALEDNRVLQHRLHVAKKVIQQKEEENVTLVEENNVMLNRIRENRERLHSMCSPGGLFHGALTPKQTAESRGHGLSALLQAIQDNSPSNNNNSAPSTPISAHRPAPRQVGKHHRNAQSMSSLPTTPLNRPRGEHAVLLPSVDLVPQSEPQRYSHKTFVPINQDPKRSQRRSRESTISAEDNEELARQAIQSAAAAAQSFVSRGSKTSQASGSSQRAAPGEEEEEEVFDSQASQAARELLRRDARQSFEMKNRDASPAPAEKSAKLQTKILAGGKEGGGEKRKFSGGRASGEEEMRRRPPSMAVPIAKSASSLLAKLPTDVVILSSLRTPITRSYKGRLKDAYPEELLASVLRATLDAHPGLDPAAVQDVAVGVVLSELGGSKAARMALNHVGYPNSTSLYTVNRACSSSLQAIALVAAQIRTGMVDVGVGAGMESMTRNYGSRAIPVDLWPDLRESPNRHARDCIMPMGLTSENVARRYGVSRADQDAFALESHVRAARARAAGSFADEIVPVTTRFQEVDRQGAPVGEPQTVTVTQDDGIRDTISPEALAKLKPAFAADGASTAGNSSQVSDGAAATLLMRRSTATELGLADRIMGKFASAVTVGCDPDEMGIGPALAIPRLLTQHGLVNADIHRWEINEAFASQAIHCVRDLGLEDAWVDGKVNPDGGAIALGHPLGATGARMTSTLMHGLRRDGGELGVVSMCVGTGMGMAGLFVRE</sequence>
<name>A0A8K0WN04_9HYPO</name>
<dbReference type="Pfam" id="PF00108">
    <property type="entry name" value="Thiolase_N"/>
    <property type="match status" value="1"/>
</dbReference>
<keyword evidence="5" id="KW-0630">Potassium</keyword>
<dbReference type="GO" id="GO:0005777">
    <property type="term" value="C:peroxisome"/>
    <property type="evidence" value="ECO:0007669"/>
    <property type="project" value="TreeGrafter"/>
</dbReference>
<feature type="region of interest" description="Disordered" evidence="10">
    <location>
        <begin position="314"/>
        <end position="363"/>
    </location>
</feature>
<feature type="region of interest" description="Disordered" evidence="10">
    <location>
        <begin position="375"/>
        <end position="411"/>
    </location>
</feature>
<dbReference type="InterPro" id="IPR020615">
    <property type="entry name" value="Thiolase_acyl_enz_int_AS"/>
</dbReference>
<proteinExistence type="inferred from homology"/>
<evidence type="ECO:0000256" key="2">
    <source>
        <dbReference type="ARBA" id="ARBA00004872"/>
    </source>
</evidence>
<dbReference type="GO" id="GO:0010124">
    <property type="term" value="P:phenylacetate catabolic process"/>
    <property type="evidence" value="ECO:0007669"/>
    <property type="project" value="TreeGrafter"/>
</dbReference>
<dbReference type="GO" id="GO:0006635">
    <property type="term" value="P:fatty acid beta-oxidation"/>
    <property type="evidence" value="ECO:0007669"/>
    <property type="project" value="TreeGrafter"/>
</dbReference>
<dbReference type="InterPro" id="IPR050215">
    <property type="entry name" value="Thiolase-like_sf_Thiolase"/>
</dbReference>
<protein>
    <recommendedName>
        <fullName evidence="7">acetyl-CoA C-acyltransferase</fullName>
        <ecNumber evidence="7">2.3.1.16</ecNumber>
    </recommendedName>
</protein>
<keyword evidence="6" id="KW-0012">Acyltransferase</keyword>
<feature type="compositionally biased region" description="Polar residues" evidence="10">
    <location>
        <begin position="1"/>
        <end position="23"/>
    </location>
</feature>
<feature type="compositionally biased region" description="Polar residues" evidence="10">
    <location>
        <begin position="431"/>
        <end position="446"/>
    </location>
</feature>
<dbReference type="InterPro" id="IPR020617">
    <property type="entry name" value="Thiolase_C"/>
</dbReference>
<comment type="caution">
    <text evidence="13">The sequence shown here is derived from an EMBL/GenBank/DDBJ whole genome shotgun (WGS) entry which is preliminary data.</text>
</comment>
<evidence type="ECO:0000256" key="10">
    <source>
        <dbReference type="SAM" id="MobiDB-lite"/>
    </source>
</evidence>
<evidence type="ECO:0000256" key="1">
    <source>
        <dbReference type="ARBA" id="ARBA00001958"/>
    </source>
</evidence>
<dbReference type="GO" id="GO:0003988">
    <property type="term" value="F:acetyl-CoA C-acyltransferase activity"/>
    <property type="evidence" value="ECO:0007669"/>
    <property type="project" value="UniProtKB-EC"/>
</dbReference>
<dbReference type="InterPro" id="IPR020610">
    <property type="entry name" value="Thiolase_AS"/>
</dbReference>
<evidence type="ECO:0000256" key="5">
    <source>
        <dbReference type="ARBA" id="ARBA00022958"/>
    </source>
</evidence>
<evidence type="ECO:0000256" key="6">
    <source>
        <dbReference type="ARBA" id="ARBA00023315"/>
    </source>
</evidence>
<evidence type="ECO:0000256" key="4">
    <source>
        <dbReference type="ARBA" id="ARBA00022679"/>
    </source>
</evidence>